<evidence type="ECO:0000256" key="1">
    <source>
        <dbReference type="SAM" id="Phobius"/>
    </source>
</evidence>
<proteinExistence type="predicted"/>
<dbReference type="OrthoDB" id="5860827at2759"/>
<dbReference type="STRING" id="361077.A0A151ZDI8"/>
<dbReference type="EMBL" id="LODT01000031">
    <property type="protein sequence ID" value="KYQ92001.1"/>
    <property type="molecule type" value="Genomic_DNA"/>
</dbReference>
<dbReference type="PANTHER" id="PTHR12861:SF3">
    <property type="entry name" value="TRANSLOCON-ASSOCIATED PROTEIN SUBUNIT BETA"/>
    <property type="match status" value="1"/>
</dbReference>
<dbReference type="InParanoid" id="A0A151ZDI8"/>
<comment type="caution">
    <text evidence="2">The sequence shown here is derived from an EMBL/GenBank/DDBJ whole genome shotgun (WGS) entry which is preliminary data.</text>
</comment>
<feature type="transmembrane region" description="Helical" evidence="1">
    <location>
        <begin position="107"/>
        <end position="128"/>
    </location>
</feature>
<dbReference type="Pfam" id="PF05753">
    <property type="entry name" value="TRAP_beta"/>
    <property type="match status" value="1"/>
</dbReference>
<evidence type="ECO:0000313" key="2">
    <source>
        <dbReference type="EMBL" id="KYQ92001.1"/>
    </source>
</evidence>
<accession>A0A151ZDI8</accession>
<dbReference type="PANTHER" id="PTHR12861">
    <property type="entry name" value="TRANSLOCON-ASSOCIATED PROTEIN, BETA SUBUNIT PRECURSOR TRAP-BETA SIGNAL SEQUENCE RECEPTOR BETA SUBUNIT"/>
    <property type="match status" value="1"/>
</dbReference>
<keyword evidence="1" id="KW-0472">Membrane</keyword>
<name>A0A151ZDI8_TIELA</name>
<dbReference type="FunCoup" id="A0A151ZDI8">
    <property type="interactions" value="251"/>
</dbReference>
<dbReference type="Proteomes" id="UP000076078">
    <property type="component" value="Unassembled WGS sequence"/>
</dbReference>
<sequence length="139" mass="15741">MNFGDTRTAHDVSFVDNDFASENAFEIISGSASGKWEQISANSHVSQNLTVIPKNQGIHPLTSTLLQYRKSQNEKEVTVTTAASYSGMYVESLYDYEKRTSKHVTEWSIFVLLCVASVGLPYSMIRYYKKNYEHGIKKN</sequence>
<evidence type="ECO:0000313" key="3">
    <source>
        <dbReference type="Proteomes" id="UP000076078"/>
    </source>
</evidence>
<protein>
    <submittedName>
        <fullName evidence="2">Translocon-associated protein subunit beta</fullName>
    </submittedName>
</protein>
<dbReference type="AlphaFoldDB" id="A0A151ZDI8"/>
<keyword evidence="1" id="KW-0812">Transmembrane</keyword>
<dbReference type="GO" id="GO:0005783">
    <property type="term" value="C:endoplasmic reticulum"/>
    <property type="evidence" value="ECO:0007669"/>
    <property type="project" value="TreeGrafter"/>
</dbReference>
<organism evidence="2 3">
    <name type="scientific">Tieghemostelium lacteum</name>
    <name type="common">Slime mold</name>
    <name type="synonym">Dictyostelium lacteum</name>
    <dbReference type="NCBI Taxonomy" id="361077"/>
    <lineage>
        <taxon>Eukaryota</taxon>
        <taxon>Amoebozoa</taxon>
        <taxon>Evosea</taxon>
        <taxon>Eumycetozoa</taxon>
        <taxon>Dictyostelia</taxon>
        <taxon>Dictyosteliales</taxon>
        <taxon>Raperosteliaceae</taxon>
        <taxon>Tieghemostelium</taxon>
    </lineage>
</organism>
<keyword evidence="3" id="KW-1185">Reference proteome</keyword>
<keyword evidence="1" id="KW-1133">Transmembrane helix</keyword>
<reference evidence="2 3" key="1">
    <citation type="submission" date="2015-12" db="EMBL/GenBank/DDBJ databases">
        <title>Dictyostelia acquired genes for synthesis and detection of signals that induce cell-type specialization by lateral gene transfer from prokaryotes.</title>
        <authorList>
            <person name="Gloeckner G."/>
            <person name="Schaap P."/>
        </authorList>
    </citation>
    <scope>NUCLEOTIDE SEQUENCE [LARGE SCALE GENOMIC DNA]</scope>
    <source>
        <strain evidence="2 3">TK</strain>
    </source>
</reference>
<gene>
    <name evidence="2" type="ORF">DLAC_06825</name>
</gene>